<name>A0A1W1ELI0_9ZZZZ</name>
<feature type="transmembrane region" description="Helical" evidence="8">
    <location>
        <begin position="9"/>
        <end position="29"/>
    </location>
</feature>
<evidence type="ECO:0000259" key="9">
    <source>
        <dbReference type="Pfam" id="PF02397"/>
    </source>
</evidence>
<protein>
    <submittedName>
        <fullName evidence="10">Undecaprenyl-phosphate galactosephosphotransferase</fullName>
        <ecNumber evidence="10">2.7.8.6</ecNumber>
    </submittedName>
</protein>
<dbReference type="AlphaFoldDB" id="A0A1W1ELI0"/>
<feature type="domain" description="Bacterial sugar transferase" evidence="9">
    <location>
        <begin position="255"/>
        <end position="446"/>
    </location>
</feature>
<dbReference type="GO" id="GO:0005886">
    <property type="term" value="C:plasma membrane"/>
    <property type="evidence" value="ECO:0007669"/>
    <property type="project" value="UniProtKB-SubCell"/>
</dbReference>
<evidence type="ECO:0000256" key="2">
    <source>
        <dbReference type="ARBA" id="ARBA00004236"/>
    </source>
</evidence>
<keyword evidence="6 8" id="KW-1133">Transmembrane helix</keyword>
<dbReference type="GO" id="GO:0047360">
    <property type="term" value="F:undecaprenyl-phosphate galactose phosphotransferase activity"/>
    <property type="evidence" value="ECO:0007669"/>
    <property type="project" value="UniProtKB-EC"/>
</dbReference>
<proteinExistence type="predicted"/>
<dbReference type="InterPro" id="IPR017475">
    <property type="entry name" value="EPS_sugar_tfrase"/>
</dbReference>
<evidence type="ECO:0000256" key="7">
    <source>
        <dbReference type="ARBA" id="ARBA00023136"/>
    </source>
</evidence>
<organism evidence="10">
    <name type="scientific">hydrothermal vent metagenome</name>
    <dbReference type="NCBI Taxonomy" id="652676"/>
    <lineage>
        <taxon>unclassified sequences</taxon>
        <taxon>metagenomes</taxon>
        <taxon>ecological metagenomes</taxon>
    </lineage>
</organism>
<evidence type="ECO:0000256" key="8">
    <source>
        <dbReference type="SAM" id="Phobius"/>
    </source>
</evidence>
<evidence type="ECO:0000256" key="3">
    <source>
        <dbReference type="ARBA" id="ARBA00022475"/>
    </source>
</evidence>
<evidence type="ECO:0000256" key="4">
    <source>
        <dbReference type="ARBA" id="ARBA00022679"/>
    </source>
</evidence>
<keyword evidence="5 8" id="KW-0812">Transmembrane</keyword>
<keyword evidence="3" id="KW-1003">Cell membrane</keyword>
<sequence length="452" mass="53094">MKYFIFKSILFLLLLLFILFIDINISYQFISNPEEHSYNKYLWLILIYFVSYFYHKLITKRMVTSSETIAIFKSNIIASIILFTTLFITKESEGHSRLIILLFIILSMTIPIFVFLFKKYFLRYSFLREDILVVCDKKSMANVDSWLVKDNAFGFDIHQIIIIDGSSKEEIRESIDYAMSKREFYCAVIAIDGVLDSDILYYIDYIQERIYRVIMLPRISSMPLFNAEIISSINHKGLAFFIKNNLLNPVDRVVKKIFDYLLSISLIIITAPFLIILYIIVYISTSGNPIFKHRRIGVGGKDFNIYKFRTMYLDADIRLKELLKSNDEIRKEWEAEFKLKNDPRITKIGSFLRKTSLDELPQIINVLQGKMSLVGPRPIINDEIEKYGEYFEYFKAVKPGITGLWQVSGRNDIEYKERVQLDVWYVRNWSVGLDLSILIKTFVAVLFKKGSY</sequence>
<dbReference type="Pfam" id="PF02397">
    <property type="entry name" value="Bac_transf"/>
    <property type="match status" value="1"/>
</dbReference>
<evidence type="ECO:0000256" key="5">
    <source>
        <dbReference type="ARBA" id="ARBA00022692"/>
    </source>
</evidence>
<dbReference type="InterPro" id="IPR003362">
    <property type="entry name" value="Bact_transf"/>
</dbReference>
<comment type="subcellular location">
    <subcellularLocation>
        <location evidence="2">Cell membrane</location>
    </subcellularLocation>
    <subcellularLocation>
        <location evidence="1">Membrane</location>
        <topology evidence="1">Multi-pass membrane protein</topology>
    </subcellularLocation>
</comment>
<gene>
    <name evidence="10" type="ORF">MNB_SV-15-1202</name>
</gene>
<dbReference type="NCBIfam" id="TIGR03025">
    <property type="entry name" value="EPS_sugtrans"/>
    <property type="match status" value="1"/>
</dbReference>
<evidence type="ECO:0000313" key="10">
    <source>
        <dbReference type="EMBL" id="SHO81656.1"/>
    </source>
</evidence>
<keyword evidence="4 10" id="KW-0808">Transferase</keyword>
<dbReference type="EC" id="2.7.8.6" evidence="10"/>
<dbReference type="EMBL" id="FRYL01000045">
    <property type="protein sequence ID" value="SHO81656.1"/>
    <property type="molecule type" value="Genomic_DNA"/>
</dbReference>
<reference evidence="10" key="1">
    <citation type="submission" date="2016-10" db="EMBL/GenBank/DDBJ databases">
        <authorList>
            <person name="de Groot N.N."/>
        </authorList>
    </citation>
    <scope>NUCLEOTIDE SEQUENCE</scope>
</reference>
<feature type="transmembrane region" description="Helical" evidence="8">
    <location>
        <begin position="95"/>
        <end position="117"/>
    </location>
</feature>
<dbReference type="PANTHER" id="PTHR30576">
    <property type="entry name" value="COLANIC BIOSYNTHESIS UDP-GLUCOSE LIPID CARRIER TRANSFERASE"/>
    <property type="match status" value="1"/>
</dbReference>
<accession>A0A1W1ELI0</accession>
<feature type="transmembrane region" description="Helical" evidence="8">
    <location>
        <begin position="70"/>
        <end position="89"/>
    </location>
</feature>
<dbReference type="PANTHER" id="PTHR30576:SF4">
    <property type="entry name" value="UNDECAPRENYL-PHOSPHATE GALACTOSE PHOSPHOTRANSFERASE"/>
    <property type="match status" value="1"/>
</dbReference>
<feature type="transmembrane region" description="Helical" evidence="8">
    <location>
        <begin position="41"/>
        <end position="58"/>
    </location>
</feature>
<evidence type="ECO:0000256" key="6">
    <source>
        <dbReference type="ARBA" id="ARBA00022989"/>
    </source>
</evidence>
<feature type="transmembrane region" description="Helical" evidence="8">
    <location>
        <begin position="260"/>
        <end position="283"/>
    </location>
</feature>
<evidence type="ECO:0000256" key="1">
    <source>
        <dbReference type="ARBA" id="ARBA00004141"/>
    </source>
</evidence>
<keyword evidence="7 8" id="KW-0472">Membrane</keyword>